<evidence type="ECO:0000256" key="4">
    <source>
        <dbReference type="ARBA" id="ARBA00022786"/>
    </source>
</evidence>
<dbReference type="PANTHER" id="PTHR10589:SF17">
    <property type="entry name" value="UBIQUITIN CARBOXYL-TERMINAL HYDROLASE"/>
    <property type="match status" value="1"/>
</dbReference>
<evidence type="ECO:0000313" key="10">
    <source>
        <dbReference type="EMBL" id="KAK0747564.1"/>
    </source>
</evidence>
<dbReference type="GO" id="GO:0004843">
    <property type="term" value="F:cysteine-type deubiquitinase activity"/>
    <property type="evidence" value="ECO:0007669"/>
    <property type="project" value="UniProtKB-UniRule"/>
</dbReference>
<comment type="similarity">
    <text evidence="2 7 8">Belongs to the peptidase C12 family.</text>
</comment>
<sequence>MVRYTVGQITSLSSLTRTHNSTNYPPTTYVATSNQPHHLTLTMAYPYRKHFIPLESNPSLFTELVHKLGLSPALEFHDVLSLDEADLLALVPRPAMALILVFPTSPDYEAEIAEKDKDAIEYAKSGDGDEDIVWFKQTINNACGLYGILHAVSNGVARDHIVPGSHLDRLLTSCTPLEPLDRAAALEEDEELEAAYKAVALQGDSEVPEDPEEEVDFHYVCFAKSHKNGHLHELDGDRKGPIDLGEFGDDDLLSERGLDVLKGFIEGVDCGGGFSLLALAPAE</sequence>
<dbReference type="InterPro" id="IPR057254">
    <property type="entry name" value="UCH_AS"/>
</dbReference>
<evidence type="ECO:0000256" key="3">
    <source>
        <dbReference type="ARBA" id="ARBA00022670"/>
    </source>
</evidence>
<dbReference type="GO" id="GO:0016579">
    <property type="term" value="P:protein deubiquitination"/>
    <property type="evidence" value="ECO:0007669"/>
    <property type="project" value="TreeGrafter"/>
</dbReference>
<feature type="active site" description="Nucleophile" evidence="7">
    <location>
        <position position="143"/>
    </location>
</feature>
<feature type="site" description="Transition state stabilizer" evidence="7">
    <location>
        <position position="137"/>
    </location>
</feature>
<dbReference type="InterPro" id="IPR038765">
    <property type="entry name" value="Papain-like_cys_pep_sf"/>
</dbReference>
<feature type="domain" description="UCH catalytic" evidence="9">
    <location>
        <begin position="50"/>
        <end position="281"/>
    </location>
</feature>
<name>A0AA40EY69_9PEZI</name>
<keyword evidence="5 7" id="KW-0378">Hydrolase</keyword>
<keyword evidence="3 7" id="KW-0645">Protease</keyword>
<comment type="caution">
    <text evidence="10">The sequence shown here is derived from an EMBL/GenBank/DDBJ whole genome shotgun (WGS) entry which is preliminary data.</text>
</comment>
<proteinExistence type="inferred from homology"/>
<evidence type="ECO:0000256" key="2">
    <source>
        <dbReference type="ARBA" id="ARBA00009326"/>
    </source>
</evidence>
<evidence type="ECO:0000313" key="11">
    <source>
        <dbReference type="Proteomes" id="UP001172159"/>
    </source>
</evidence>
<dbReference type="AlphaFoldDB" id="A0AA40EY69"/>
<evidence type="ECO:0000256" key="6">
    <source>
        <dbReference type="ARBA" id="ARBA00022807"/>
    </source>
</evidence>
<evidence type="ECO:0000256" key="1">
    <source>
        <dbReference type="ARBA" id="ARBA00000707"/>
    </source>
</evidence>
<dbReference type="PROSITE" id="PS00140">
    <property type="entry name" value="UCH_1"/>
    <property type="match status" value="1"/>
</dbReference>
<dbReference type="PROSITE" id="PS52048">
    <property type="entry name" value="UCH_DOMAIN"/>
    <property type="match status" value="1"/>
</dbReference>
<comment type="catalytic activity">
    <reaction evidence="1 7 8">
        <text>Thiol-dependent hydrolysis of ester, thioester, amide, peptide and isopeptide bonds formed by the C-terminal Gly of ubiquitin (a 76-residue protein attached to proteins as an intracellular targeting signal).</text>
        <dbReference type="EC" id="3.4.19.12"/>
    </reaction>
</comment>
<feature type="site" description="Important for enzyme activity" evidence="7">
    <location>
        <position position="235"/>
    </location>
</feature>
<evidence type="ECO:0000256" key="7">
    <source>
        <dbReference type="PROSITE-ProRule" id="PRU01393"/>
    </source>
</evidence>
<dbReference type="PANTHER" id="PTHR10589">
    <property type="entry name" value="UBIQUITIN CARBOXYL-TERMINAL HYDROLASE"/>
    <property type="match status" value="1"/>
</dbReference>
<dbReference type="PRINTS" id="PR00707">
    <property type="entry name" value="UBCTHYDRLASE"/>
</dbReference>
<dbReference type="FunFam" id="3.40.532.10:FF:000006">
    <property type="entry name" value="Ubiquitin carboxyl-terminal hydrolase"/>
    <property type="match status" value="1"/>
</dbReference>
<gene>
    <name evidence="10" type="ORF">B0T21DRAFT_354607</name>
</gene>
<dbReference type="InterPro" id="IPR036959">
    <property type="entry name" value="Peptidase_C12_UCH_sf"/>
</dbReference>
<keyword evidence="11" id="KW-1185">Reference proteome</keyword>
<evidence type="ECO:0000259" key="9">
    <source>
        <dbReference type="PROSITE" id="PS52048"/>
    </source>
</evidence>
<dbReference type="GO" id="GO:0005737">
    <property type="term" value="C:cytoplasm"/>
    <property type="evidence" value="ECO:0007669"/>
    <property type="project" value="TreeGrafter"/>
</dbReference>
<dbReference type="EMBL" id="JAUKTV010000001">
    <property type="protein sequence ID" value="KAK0747564.1"/>
    <property type="molecule type" value="Genomic_DNA"/>
</dbReference>
<organism evidence="10 11">
    <name type="scientific">Apiosordaria backusii</name>
    <dbReference type="NCBI Taxonomy" id="314023"/>
    <lineage>
        <taxon>Eukaryota</taxon>
        <taxon>Fungi</taxon>
        <taxon>Dikarya</taxon>
        <taxon>Ascomycota</taxon>
        <taxon>Pezizomycotina</taxon>
        <taxon>Sordariomycetes</taxon>
        <taxon>Sordariomycetidae</taxon>
        <taxon>Sordariales</taxon>
        <taxon>Lasiosphaeriaceae</taxon>
        <taxon>Apiosordaria</taxon>
    </lineage>
</organism>
<feature type="active site" description="Proton donor" evidence="7">
    <location>
        <position position="218"/>
    </location>
</feature>
<evidence type="ECO:0000256" key="5">
    <source>
        <dbReference type="ARBA" id="ARBA00022801"/>
    </source>
</evidence>
<dbReference type="GO" id="GO:0006511">
    <property type="term" value="P:ubiquitin-dependent protein catabolic process"/>
    <property type="evidence" value="ECO:0007669"/>
    <property type="project" value="UniProtKB-UniRule"/>
</dbReference>
<dbReference type="Pfam" id="PF01088">
    <property type="entry name" value="Peptidase_C12"/>
    <property type="match status" value="1"/>
</dbReference>
<dbReference type="Proteomes" id="UP001172159">
    <property type="component" value="Unassembled WGS sequence"/>
</dbReference>
<dbReference type="SUPFAM" id="SSF54001">
    <property type="entry name" value="Cysteine proteinases"/>
    <property type="match status" value="1"/>
</dbReference>
<keyword evidence="6 7" id="KW-0788">Thiol protease</keyword>
<dbReference type="Gene3D" id="3.40.532.10">
    <property type="entry name" value="Peptidase C12, ubiquitin carboxyl-terminal hydrolase"/>
    <property type="match status" value="1"/>
</dbReference>
<dbReference type="InterPro" id="IPR001578">
    <property type="entry name" value="Peptidase_C12_UCH"/>
</dbReference>
<protein>
    <recommendedName>
        <fullName evidence="8">Ubiquitin carboxyl-terminal hydrolase</fullName>
        <ecNumber evidence="8">3.4.19.12</ecNumber>
    </recommendedName>
</protein>
<evidence type="ECO:0000256" key="8">
    <source>
        <dbReference type="RuleBase" id="RU361215"/>
    </source>
</evidence>
<accession>A0AA40EY69</accession>
<keyword evidence="4 7" id="KW-0833">Ubl conjugation pathway</keyword>
<reference evidence="10" key="1">
    <citation type="submission" date="2023-06" db="EMBL/GenBank/DDBJ databases">
        <title>Genome-scale phylogeny and comparative genomics of the fungal order Sordariales.</title>
        <authorList>
            <consortium name="Lawrence Berkeley National Laboratory"/>
            <person name="Hensen N."/>
            <person name="Bonometti L."/>
            <person name="Westerberg I."/>
            <person name="Brannstrom I.O."/>
            <person name="Guillou S."/>
            <person name="Cros-Aarteil S."/>
            <person name="Calhoun S."/>
            <person name="Haridas S."/>
            <person name="Kuo A."/>
            <person name="Mondo S."/>
            <person name="Pangilinan J."/>
            <person name="Riley R."/>
            <person name="Labutti K."/>
            <person name="Andreopoulos B."/>
            <person name="Lipzen A."/>
            <person name="Chen C."/>
            <person name="Yanf M."/>
            <person name="Daum C."/>
            <person name="Ng V."/>
            <person name="Clum A."/>
            <person name="Steindorff A."/>
            <person name="Ohm R."/>
            <person name="Martin F."/>
            <person name="Silar P."/>
            <person name="Natvig D."/>
            <person name="Lalanne C."/>
            <person name="Gautier V."/>
            <person name="Ament-Velasquez S.L."/>
            <person name="Kruys A."/>
            <person name="Hutchinson M.I."/>
            <person name="Powell A.J."/>
            <person name="Barry K."/>
            <person name="Miller A.N."/>
            <person name="Grigoriev I.V."/>
            <person name="Debuchy R."/>
            <person name="Gladieux P."/>
            <person name="Thoren M.H."/>
            <person name="Johannesson H."/>
        </authorList>
    </citation>
    <scope>NUCLEOTIDE SEQUENCE</scope>
    <source>
        <strain evidence="10">CBS 540.89</strain>
    </source>
</reference>
<dbReference type="EC" id="3.4.19.12" evidence="8"/>